<dbReference type="Pfam" id="PF00691">
    <property type="entry name" value="OmpA"/>
    <property type="match status" value="1"/>
</dbReference>
<dbReference type="InterPro" id="IPR006664">
    <property type="entry name" value="OMP_bac"/>
</dbReference>
<dbReference type="AlphaFoldDB" id="A0A5C6TSU8"/>
<dbReference type="Gene3D" id="3.30.1330.60">
    <property type="entry name" value="OmpA-like domain"/>
    <property type="match status" value="1"/>
</dbReference>
<dbReference type="Proteomes" id="UP000321249">
    <property type="component" value="Unassembled WGS sequence"/>
</dbReference>
<evidence type="ECO:0000259" key="7">
    <source>
        <dbReference type="PROSITE" id="PS51123"/>
    </source>
</evidence>
<evidence type="ECO:0000256" key="2">
    <source>
        <dbReference type="ARBA" id="ARBA00023136"/>
    </source>
</evidence>
<dbReference type="OrthoDB" id="113254at2"/>
<sequence>MRVMSRNPGLLILLAGVAAAAPVALAAQPQDPPEADISTSVSGPPPAETGEMTEGPDIDGIITARSGDQLQVSTADGATTSVAVSGDTRITARGGFLGLGRTRLAEDSLLNGLPVSVQTWQSGGGLVARRIDLKNRDLRTASMIHGGTAQQFAEQGSAIQHNAEATEALRGRLGSIDQYNVRSTTTVNFAFGRANLSEQAKADLCATAQSAGQTENALLLVVGYTDSVGSPEVNQALSERRAGNVVNYLQQACGWQPYRMLTPTGMSESNPVASNDTPDGRTQNRRVQVSVLVSKAVDGL</sequence>
<accession>A0A5C6TSU8</accession>
<proteinExistence type="predicted"/>
<evidence type="ECO:0000256" key="3">
    <source>
        <dbReference type="ARBA" id="ARBA00023237"/>
    </source>
</evidence>
<dbReference type="CDD" id="cd07185">
    <property type="entry name" value="OmpA_C-like"/>
    <property type="match status" value="1"/>
</dbReference>
<dbReference type="PROSITE" id="PS51123">
    <property type="entry name" value="OMPA_2"/>
    <property type="match status" value="1"/>
</dbReference>
<dbReference type="PANTHER" id="PTHR30329">
    <property type="entry name" value="STATOR ELEMENT OF FLAGELLAR MOTOR COMPLEX"/>
    <property type="match status" value="1"/>
</dbReference>
<dbReference type="GO" id="GO:0009279">
    <property type="term" value="C:cell outer membrane"/>
    <property type="evidence" value="ECO:0007669"/>
    <property type="project" value="UniProtKB-SubCell"/>
</dbReference>
<comment type="subcellular location">
    <subcellularLocation>
        <location evidence="1">Cell outer membrane</location>
    </subcellularLocation>
</comment>
<evidence type="ECO:0000313" key="9">
    <source>
        <dbReference type="Proteomes" id="UP000321249"/>
    </source>
</evidence>
<name>A0A5C6TSU8_9SPHN</name>
<dbReference type="EMBL" id="VOQQ01000001">
    <property type="protein sequence ID" value="TXC62778.1"/>
    <property type="molecule type" value="Genomic_DNA"/>
</dbReference>
<dbReference type="InterPro" id="IPR006665">
    <property type="entry name" value="OmpA-like"/>
</dbReference>
<reference evidence="8 9" key="1">
    <citation type="journal article" date="2015" name="J. Microbiol.">
        <title>Sphingosinicella ginsenosidimutans sp. nov., with ginsenoside converting activity.</title>
        <authorList>
            <person name="Kim J.K."/>
            <person name="Kang M.S."/>
            <person name="Park S.C."/>
            <person name="Kim K.M."/>
            <person name="Choi K."/>
            <person name="Yoon M.H."/>
            <person name="Im W.T."/>
        </authorList>
    </citation>
    <scope>NUCLEOTIDE SEQUENCE [LARGE SCALE GENOMIC DNA]</scope>
    <source>
        <strain evidence="8 9">BS-11</strain>
    </source>
</reference>
<evidence type="ECO:0000256" key="4">
    <source>
        <dbReference type="PROSITE-ProRule" id="PRU00473"/>
    </source>
</evidence>
<dbReference type="PANTHER" id="PTHR30329:SF21">
    <property type="entry name" value="LIPOPROTEIN YIAD-RELATED"/>
    <property type="match status" value="1"/>
</dbReference>
<keyword evidence="2 4" id="KW-0472">Membrane</keyword>
<dbReference type="RefSeq" id="WP_147042165.1">
    <property type="nucleotide sequence ID" value="NZ_BAABIR010000002.1"/>
</dbReference>
<evidence type="ECO:0000256" key="6">
    <source>
        <dbReference type="SAM" id="SignalP"/>
    </source>
</evidence>
<evidence type="ECO:0000313" key="8">
    <source>
        <dbReference type="EMBL" id="TXC62778.1"/>
    </source>
</evidence>
<dbReference type="InterPro" id="IPR050330">
    <property type="entry name" value="Bact_OuterMem_StrucFunc"/>
</dbReference>
<comment type="caution">
    <text evidence="8">The sequence shown here is derived from an EMBL/GenBank/DDBJ whole genome shotgun (WGS) entry which is preliminary data.</text>
</comment>
<dbReference type="SUPFAM" id="SSF103088">
    <property type="entry name" value="OmpA-like"/>
    <property type="match status" value="1"/>
</dbReference>
<feature type="domain" description="OmpA-like" evidence="7">
    <location>
        <begin position="176"/>
        <end position="295"/>
    </location>
</feature>
<evidence type="ECO:0000256" key="1">
    <source>
        <dbReference type="ARBA" id="ARBA00004442"/>
    </source>
</evidence>
<dbReference type="PRINTS" id="PR01021">
    <property type="entry name" value="OMPADOMAIN"/>
</dbReference>
<feature type="signal peptide" evidence="6">
    <location>
        <begin position="1"/>
        <end position="26"/>
    </location>
</feature>
<evidence type="ECO:0000256" key="5">
    <source>
        <dbReference type="SAM" id="MobiDB-lite"/>
    </source>
</evidence>
<dbReference type="InterPro" id="IPR036737">
    <property type="entry name" value="OmpA-like_sf"/>
</dbReference>
<keyword evidence="3" id="KW-0998">Cell outer membrane</keyword>
<organism evidence="8 9">
    <name type="scientific">Allosphingosinicella ginsenosidimutans</name>
    <dbReference type="NCBI Taxonomy" id="1176539"/>
    <lineage>
        <taxon>Bacteria</taxon>
        <taxon>Pseudomonadati</taxon>
        <taxon>Pseudomonadota</taxon>
        <taxon>Alphaproteobacteria</taxon>
        <taxon>Sphingomonadales</taxon>
        <taxon>Sphingomonadaceae</taxon>
        <taxon>Allosphingosinicella</taxon>
    </lineage>
</organism>
<keyword evidence="9" id="KW-1185">Reference proteome</keyword>
<keyword evidence="6" id="KW-0732">Signal</keyword>
<feature type="region of interest" description="Disordered" evidence="5">
    <location>
        <begin position="264"/>
        <end position="285"/>
    </location>
</feature>
<feature type="region of interest" description="Disordered" evidence="5">
    <location>
        <begin position="29"/>
        <end position="60"/>
    </location>
</feature>
<feature type="chain" id="PRO_5022845200" evidence="6">
    <location>
        <begin position="27"/>
        <end position="300"/>
    </location>
</feature>
<gene>
    <name evidence="8" type="ORF">FRZ32_03325</name>
</gene>
<protein>
    <submittedName>
        <fullName evidence="8">OmpA family protein</fullName>
    </submittedName>
</protein>